<keyword evidence="2" id="KW-1185">Reference proteome</keyword>
<dbReference type="Gene3D" id="1.10.287.950">
    <property type="entry name" value="Methyl-accepting chemotaxis protein"/>
    <property type="match status" value="1"/>
</dbReference>
<dbReference type="Pfam" id="PF00015">
    <property type="entry name" value="MCPsignal"/>
    <property type="match status" value="1"/>
</dbReference>
<dbReference type="PROSITE" id="PS50111">
    <property type="entry name" value="CHEMOTAXIS_TRANSDUC_2"/>
    <property type="match status" value="1"/>
</dbReference>
<dbReference type="EMBL" id="CP011452">
    <property type="protein sequence ID" value="AKH41564.1"/>
    <property type="molecule type" value="Genomic_DNA"/>
</dbReference>
<dbReference type="Proteomes" id="UP000034392">
    <property type="component" value="Chromosome"/>
</dbReference>
<name>A0A0F7KPT7_9SPHN</name>
<reference evidence="1" key="1">
    <citation type="submission" date="2015-05" db="EMBL/GenBank/DDBJ databases">
        <title>The complete genome of Altererythrobacter atlanticus strain 26DY36.</title>
        <authorList>
            <person name="Wu Y.-H."/>
            <person name="Cheng H."/>
            <person name="Wu X.-W."/>
        </authorList>
    </citation>
    <scope>NUCLEOTIDE SEQUENCE [LARGE SCALE GENOMIC DNA]</scope>
    <source>
        <strain evidence="1">26DY36</strain>
    </source>
</reference>
<dbReference type="AlphaFoldDB" id="A0A0F7KPT7"/>
<dbReference type="GO" id="GO:0007165">
    <property type="term" value="P:signal transduction"/>
    <property type="evidence" value="ECO:0007669"/>
    <property type="project" value="InterPro"/>
</dbReference>
<dbReference type="InterPro" id="IPR004089">
    <property type="entry name" value="MCPsignal_dom"/>
</dbReference>
<gene>
    <name evidence="1" type="primary">pctA</name>
    <name evidence="1" type="ORF">WYH_00505</name>
</gene>
<dbReference type="GO" id="GO:0016020">
    <property type="term" value="C:membrane"/>
    <property type="evidence" value="ECO:0007669"/>
    <property type="project" value="InterPro"/>
</dbReference>
<dbReference type="KEGG" id="aay:WYH_00505"/>
<dbReference type="SMART" id="SM00283">
    <property type="entry name" value="MA"/>
    <property type="match status" value="1"/>
</dbReference>
<dbReference type="OrthoDB" id="5292010at2"/>
<evidence type="ECO:0000313" key="2">
    <source>
        <dbReference type="Proteomes" id="UP000034392"/>
    </source>
</evidence>
<dbReference type="RefSeq" id="WP_046902573.1">
    <property type="nucleotide sequence ID" value="NZ_CP011452.2"/>
</dbReference>
<organism evidence="1 2">
    <name type="scientific">Croceibacterium atlanticum</name>
    <dbReference type="NCBI Taxonomy" id="1267766"/>
    <lineage>
        <taxon>Bacteria</taxon>
        <taxon>Pseudomonadati</taxon>
        <taxon>Pseudomonadota</taxon>
        <taxon>Alphaproteobacteria</taxon>
        <taxon>Sphingomonadales</taxon>
        <taxon>Erythrobacteraceae</taxon>
        <taxon>Croceibacterium</taxon>
    </lineage>
</organism>
<protein>
    <submittedName>
        <fullName evidence="1">Methyl-accepting chemotaxis protein PctA</fullName>
    </submittedName>
</protein>
<dbReference type="PANTHER" id="PTHR32089:SF112">
    <property type="entry name" value="LYSOZYME-LIKE PROTEIN-RELATED"/>
    <property type="match status" value="1"/>
</dbReference>
<sequence length="466" mass="50519">MEVFGIDQENASVIDRIPLHCGDVTVGCSDVAGIVQAVINSSTRLRSEYLALEETVAALEADENNIGNACEESRILSHRAMERLGEGTQQIHASLGVVTELLELADTLTQHVTGFAAAMAQVRQCSVDINNIAETTNILSLNAAIEAARAGEAGRGFAVVASEVKSLAGKTRDATDEIARTIDALGIEAENVITRIEDGARASSEAKGSVAQIAQTIDGVSELVGEVDAQNETIANASRKVGGHVVSIRGVLGNFASVAQDNETELRRAHSRMEELELTASAMFDTIVHADLSPMDSAMVACTEEIARDILAVTENALASGELSEADLFDTDYCEIPGSSPTRYTTRMCDWADRRWQPLLDRLANSDPRVLTTACSDMNGYLPTHMSRYSQAPTGELSHDTRFCRKGRKIFDAIDAKAKQSTAPFMMAAYRHESDGKTYRVVRNIYMPISFNGRRWGDLELAYCFD</sequence>
<accession>A0A0F7KPT7</accession>
<dbReference type="PANTHER" id="PTHR32089">
    <property type="entry name" value="METHYL-ACCEPTING CHEMOTAXIS PROTEIN MCPB"/>
    <property type="match status" value="1"/>
</dbReference>
<evidence type="ECO:0000313" key="1">
    <source>
        <dbReference type="EMBL" id="AKH41564.1"/>
    </source>
</evidence>
<dbReference type="PATRIC" id="fig|1267766.3.peg.511"/>
<dbReference type="STRING" id="1267766.WYH_00505"/>
<proteinExistence type="predicted"/>
<dbReference type="SUPFAM" id="SSF58104">
    <property type="entry name" value="Methyl-accepting chemotaxis protein (MCP) signaling domain"/>
    <property type="match status" value="1"/>
</dbReference>